<evidence type="ECO:0008006" key="16">
    <source>
        <dbReference type="Google" id="ProtNLM"/>
    </source>
</evidence>
<gene>
    <name evidence="14" type="ORF">DDZ16_17785</name>
</gene>
<evidence type="ECO:0000256" key="3">
    <source>
        <dbReference type="ARBA" id="ARBA00022452"/>
    </source>
</evidence>
<name>A0A2U2B4Q8_9BACT</name>
<keyword evidence="2 10" id="KW-0813">Transport</keyword>
<comment type="similarity">
    <text evidence="10 11">Belongs to the TonB-dependent receptor family.</text>
</comment>
<dbReference type="InterPro" id="IPR036942">
    <property type="entry name" value="Beta-barrel_TonB_sf"/>
</dbReference>
<dbReference type="PROSITE" id="PS52016">
    <property type="entry name" value="TONB_DEPENDENT_REC_3"/>
    <property type="match status" value="1"/>
</dbReference>
<comment type="caution">
    <text evidence="14">The sequence shown here is derived from an EMBL/GenBank/DDBJ whole genome shotgun (WGS) entry which is preliminary data.</text>
</comment>
<keyword evidence="3 10" id="KW-1134">Transmembrane beta strand</keyword>
<keyword evidence="15" id="KW-1185">Reference proteome</keyword>
<evidence type="ECO:0000256" key="10">
    <source>
        <dbReference type="PROSITE-ProRule" id="PRU01360"/>
    </source>
</evidence>
<sequence>MKRILFLILLGSLYIYIPAQNKISGTVTNNQGEPLPGAAVFLPEQNKGTASNEEGFYQIQNLPSGKTKIQFSYLGYNTEMKIITIDDQSPVNMDISLTPAVIHSQEVVVTGIGISSQHDNAVKIEVLNSREIRKSGSPNLMETLTTIPGVDMIAKGQGVAKPVIRGLSMNDILVLNNGVRLENYQYGENHPLGVDANAVDKVEVIKGPASLLYGSDAIGGVINFTKERPAATGSISGFAESQVHSNTNGINTSAGFKASSDHLFGGISARHKSHEDYQQGGGDFVPNTRFNEWSLSTNGGYTGKAGTFRLFYDYFNQDLGMSVPPALALVSEPGRKNKVWYQDLEHHLLNSRNTLFLGNIKWENNIAWQSALRKLKTTGINPFVEMRLNTFTYESKVHFAHTDKTDYTIGLQGMSQTNRNLNNRDSQFLPNADVNNLGILMLAQYAPVEGLKLQGGVRYDFLSTDTDPLGIEGSDDFHAPVSKDFSSFSGSAGATYTIHHKWILRANVARAFRAPNISELTSHGMHGSRYEEGNPDLDPQKALETDLSVHYHGEFMSLDGAVFYNHIGDYIFLSPTSEVAADGTPVFQFRQTNARLYGGEAGVHVHPKSIPWLHLKGTWSTVTGKQENDDYLPFIPAGKFRYEIRAGRKKLWGILNPSVKLWALTALDQDHPSPDESATKGYTLVNATLNGGFEVGNLPVEMTFGVNNLFNKQYFDHLSTLKGLGYYNQGRNISASIRVEFGQ</sequence>
<dbReference type="InterPro" id="IPR008969">
    <property type="entry name" value="CarboxyPept-like_regulatory"/>
</dbReference>
<feature type="domain" description="TonB-dependent receptor-like beta-barrel" evidence="12">
    <location>
        <begin position="282"/>
        <end position="709"/>
    </location>
</feature>
<evidence type="ECO:0000313" key="15">
    <source>
        <dbReference type="Proteomes" id="UP000244956"/>
    </source>
</evidence>
<evidence type="ECO:0000259" key="13">
    <source>
        <dbReference type="Pfam" id="PF07715"/>
    </source>
</evidence>
<protein>
    <recommendedName>
        <fullName evidence="16">TonB-dependent receptor</fullName>
    </recommendedName>
</protein>
<dbReference type="CDD" id="cd01347">
    <property type="entry name" value="ligand_gated_channel"/>
    <property type="match status" value="1"/>
</dbReference>
<dbReference type="EMBL" id="QEWP01000020">
    <property type="protein sequence ID" value="PWD98045.1"/>
    <property type="molecule type" value="Genomic_DNA"/>
</dbReference>
<keyword evidence="4 10" id="KW-0812">Transmembrane</keyword>
<evidence type="ECO:0000313" key="14">
    <source>
        <dbReference type="EMBL" id="PWD98045.1"/>
    </source>
</evidence>
<comment type="subcellular location">
    <subcellularLocation>
        <location evidence="1 10">Cell outer membrane</location>
        <topology evidence="1 10">Multi-pass membrane protein</topology>
    </subcellularLocation>
</comment>
<reference evidence="14 15" key="1">
    <citation type="submission" date="2018-05" db="EMBL/GenBank/DDBJ databases">
        <title>Marinilabilia rubrum sp. nov., isolated from saltern sediment.</title>
        <authorList>
            <person name="Zhang R."/>
        </authorList>
    </citation>
    <scope>NUCLEOTIDE SEQUENCE [LARGE SCALE GENOMIC DNA]</scope>
    <source>
        <strain evidence="14 15">WTE16</strain>
    </source>
</reference>
<evidence type="ECO:0000256" key="1">
    <source>
        <dbReference type="ARBA" id="ARBA00004571"/>
    </source>
</evidence>
<keyword evidence="7 10" id="KW-0472">Membrane</keyword>
<dbReference type="Pfam" id="PF07715">
    <property type="entry name" value="Plug"/>
    <property type="match status" value="1"/>
</dbReference>
<accession>A0A2U2B4Q8</accession>
<dbReference type="Pfam" id="PF13715">
    <property type="entry name" value="CarbopepD_reg_2"/>
    <property type="match status" value="1"/>
</dbReference>
<dbReference type="Proteomes" id="UP000244956">
    <property type="component" value="Unassembled WGS sequence"/>
</dbReference>
<dbReference type="GO" id="GO:0009279">
    <property type="term" value="C:cell outer membrane"/>
    <property type="evidence" value="ECO:0007669"/>
    <property type="project" value="UniProtKB-SubCell"/>
</dbReference>
<proteinExistence type="inferred from homology"/>
<dbReference type="InterPro" id="IPR012910">
    <property type="entry name" value="Plug_dom"/>
</dbReference>
<organism evidence="14 15">
    <name type="scientific">Marinilabilia rubra</name>
    <dbReference type="NCBI Taxonomy" id="2162893"/>
    <lineage>
        <taxon>Bacteria</taxon>
        <taxon>Pseudomonadati</taxon>
        <taxon>Bacteroidota</taxon>
        <taxon>Bacteroidia</taxon>
        <taxon>Marinilabiliales</taxon>
        <taxon>Marinilabiliaceae</taxon>
        <taxon>Marinilabilia</taxon>
    </lineage>
</organism>
<evidence type="ECO:0000256" key="5">
    <source>
        <dbReference type="ARBA" id="ARBA00022729"/>
    </source>
</evidence>
<dbReference type="PANTHER" id="PTHR30069:SF29">
    <property type="entry name" value="HEMOGLOBIN AND HEMOGLOBIN-HAPTOGLOBIN-BINDING PROTEIN 1-RELATED"/>
    <property type="match status" value="1"/>
</dbReference>
<evidence type="ECO:0000256" key="8">
    <source>
        <dbReference type="ARBA" id="ARBA00023170"/>
    </source>
</evidence>
<dbReference type="SUPFAM" id="SSF49464">
    <property type="entry name" value="Carboxypeptidase regulatory domain-like"/>
    <property type="match status" value="1"/>
</dbReference>
<dbReference type="InterPro" id="IPR039426">
    <property type="entry name" value="TonB-dep_rcpt-like"/>
</dbReference>
<evidence type="ECO:0000256" key="11">
    <source>
        <dbReference type="RuleBase" id="RU003357"/>
    </source>
</evidence>
<dbReference type="Gene3D" id="2.60.40.1120">
    <property type="entry name" value="Carboxypeptidase-like, regulatory domain"/>
    <property type="match status" value="1"/>
</dbReference>
<dbReference type="Gene3D" id="2.170.130.10">
    <property type="entry name" value="TonB-dependent receptor, plug domain"/>
    <property type="match status" value="1"/>
</dbReference>
<dbReference type="AlphaFoldDB" id="A0A2U2B4Q8"/>
<dbReference type="RefSeq" id="WP_109265827.1">
    <property type="nucleotide sequence ID" value="NZ_QEWP01000020.1"/>
</dbReference>
<dbReference type="OrthoDB" id="9795928at2"/>
<dbReference type="GO" id="GO:0044718">
    <property type="term" value="P:siderophore transmembrane transport"/>
    <property type="evidence" value="ECO:0007669"/>
    <property type="project" value="TreeGrafter"/>
</dbReference>
<dbReference type="Pfam" id="PF00593">
    <property type="entry name" value="TonB_dep_Rec_b-barrel"/>
    <property type="match status" value="1"/>
</dbReference>
<keyword evidence="5" id="KW-0732">Signal</keyword>
<dbReference type="SUPFAM" id="SSF56935">
    <property type="entry name" value="Porins"/>
    <property type="match status" value="1"/>
</dbReference>
<dbReference type="InterPro" id="IPR037066">
    <property type="entry name" value="Plug_dom_sf"/>
</dbReference>
<dbReference type="InterPro" id="IPR000531">
    <property type="entry name" value="Beta-barrel_TonB"/>
</dbReference>
<keyword evidence="8" id="KW-0675">Receptor</keyword>
<evidence type="ECO:0000256" key="2">
    <source>
        <dbReference type="ARBA" id="ARBA00022448"/>
    </source>
</evidence>
<feature type="domain" description="TonB-dependent receptor plug" evidence="13">
    <location>
        <begin position="119"/>
        <end position="221"/>
    </location>
</feature>
<evidence type="ECO:0000256" key="4">
    <source>
        <dbReference type="ARBA" id="ARBA00022692"/>
    </source>
</evidence>
<evidence type="ECO:0000256" key="6">
    <source>
        <dbReference type="ARBA" id="ARBA00023077"/>
    </source>
</evidence>
<dbReference type="Gene3D" id="2.40.170.20">
    <property type="entry name" value="TonB-dependent receptor, beta-barrel domain"/>
    <property type="match status" value="1"/>
</dbReference>
<evidence type="ECO:0000256" key="7">
    <source>
        <dbReference type="ARBA" id="ARBA00023136"/>
    </source>
</evidence>
<dbReference type="GO" id="GO:0015344">
    <property type="term" value="F:siderophore uptake transmembrane transporter activity"/>
    <property type="evidence" value="ECO:0007669"/>
    <property type="project" value="TreeGrafter"/>
</dbReference>
<dbReference type="PANTHER" id="PTHR30069">
    <property type="entry name" value="TONB-DEPENDENT OUTER MEMBRANE RECEPTOR"/>
    <property type="match status" value="1"/>
</dbReference>
<evidence type="ECO:0000259" key="12">
    <source>
        <dbReference type="Pfam" id="PF00593"/>
    </source>
</evidence>
<keyword evidence="6 11" id="KW-0798">TonB box</keyword>
<keyword evidence="9 10" id="KW-0998">Cell outer membrane</keyword>
<evidence type="ECO:0000256" key="9">
    <source>
        <dbReference type="ARBA" id="ARBA00023237"/>
    </source>
</evidence>